<proteinExistence type="predicted"/>
<dbReference type="AlphaFoldDB" id="A0A699XEY3"/>
<protein>
    <submittedName>
        <fullName evidence="2">Uncharacterized protein</fullName>
    </submittedName>
</protein>
<dbReference type="EMBL" id="BKCJ011855773">
    <property type="protein sequence ID" value="GFD58662.1"/>
    <property type="molecule type" value="Genomic_DNA"/>
</dbReference>
<evidence type="ECO:0000256" key="1">
    <source>
        <dbReference type="SAM" id="MobiDB-lite"/>
    </source>
</evidence>
<feature type="region of interest" description="Disordered" evidence="1">
    <location>
        <begin position="1"/>
        <end position="51"/>
    </location>
</feature>
<accession>A0A699XEY3</accession>
<feature type="compositionally biased region" description="Low complexity" evidence="1">
    <location>
        <begin position="1"/>
        <end position="14"/>
    </location>
</feature>
<evidence type="ECO:0000313" key="2">
    <source>
        <dbReference type="EMBL" id="GFD58662.1"/>
    </source>
</evidence>
<gene>
    <name evidence="2" type="ORF">Tci_930631</name>
</gene>
<name>A0A699XEY3_TANCI</name>
<feature type="non-terminal residue" evidence="2">
    <location>
        <position position="82"/>
    </location>
</feature>
<feature type="non-terminal residue" evidence="2">
    <location>
        <position position="1"/>
    </location>
</feature>
<feature type="compositionally biased region" description="Basic residues" evidence="1">
    <location>
        <begin position="72"/>
        <end position="82"/>
    </location>
</feature>
<feature type="region of interest" description="Disordered" evidence="1">
    <location>
        <begin position="63"/>
        <end position="82"/>
    </location>
</feature>
<organism evidence="2">
    <name type="scientific">Tanacetum cinerariifolium</name>
    <name type="common">Dalmatian daisy</name>
    <name type="synonym">Chrysanthemum cinerariifolium</name>
    <dbReference type="NCBI Taxonomy" id="118510"/>
    <lineage>
        <taxon>Eukaryota</taxon>
        <taxon>Viridiplantae</taxon>
        <taxon>Streptophyta</taxon>
        <taxon>Embryophyta</taxon>
        <taxon>Tracheophyta</taxon>
        <taxon>Spermatophyta</taxon>
        <taxon>Magnoliopsida</taxon>
        <taxon>eudicotyledons</taxon>
        <taxon>Gunneridae</taxon>
        <taxon>Pentapetalae</taxon>
        <taxon>asterids</taxon>
        <taxon>campanulids</taxon>
        <taxon>Asterales</taxon>
        <taxon>Asteraceae</taxon>
        <taxon>Asteroideae</taxon>
        <taxon>Anthemideae</taxon>
        <taxon>Anthemidinae</taxon>
        <taxon>Tanacetum</taxon>
    </lineage>
</organism>
<sequence length="82" mass="8268">AAPAGDAGSAGPGRPLDDGQADGLLRVRVPARGPAGRLSGYLDAGSRKPAVADPDGAVVAVLPHHGDAVDRPRHRRRHGADP</sequence>
<reference evidence="2" key="1">
    <citation type="journal article" date="2019" name="Sci. Rep.">
        <title>Draft genome of Tanacetum cinerariifolium, the natural source of mosquito coil.</title>
        <authorList>
            <person name="Yamashiro T."/>
            <person name="Shiraishi A."/>
            <person name="Satake H."/>
            <person name="Nakayama K."/>
        </authorList>
    </citation>
    <scope>NUCLEOTIDE SEQUENCE</scope>
</reference>
<comment type="caution">
    <text evidence="2">The sequence shown here is derived from an EMBL/GenBank/DDBJ whole genome shotgun (WGS) entry which is preliminary data.</text>
</comment>